<protein>
    <submittedName>
        <fullName evidence="2">Uncharacterized protein</fullName>
    </submittedName>
</protein>
<proteinExistence type="predicted"/>
<evidence type="ECO:0000256" key="1">
    <source>
        <dbReference type="SAM" id="MobiDB-lite"/>
    </source>
</evidence>
<dbReference type="AlphaFoldDB" id="A0A2G5TGX6"/>
<organism evidence="2 3">
    <name type="scientific">Caenorhabditis nigoni</name>
    <dbReference type="NCBI Taxonomy" id="1611254"/>
    <lineage>
        <taxon>Eukaryota</taxon>
        <taxon>Metazoa</taxon>
        <taxon>Ecdysozoa</taxon>
        <taxon>Nematoda</taxon>
        <taxon>Chromadorea</taxon>
        <taxon>Rhabditida</taxon>
        <taxon>Rhabditina</taxon>
        <taxon>Rhabditomorpha</taxon>
        <taxon>Rhabditoidea</taxon>
        <taxon>Rhabditidae</taxon>
        <taxon>Peloderinae</taxon>
        <taxon>Caenorhabditis</taxon>
    </lineage>
</organism>
<comment type="caution">
    <text evidence="2">The sequence shown here is derived from an EMBL/GenBank/DDBJ whole genome shotgun (WGS) entry which is preliminary data.</text>
</comment>
<reference evidence="3" key="1">
    <citation type="submission" date="2017-10" db="EMBL/GenBank/DDBJ databases">
        <title>Rapid genome shrinkage in a self-fertile nematode reveals novel sperm competition proteins.</title>
        <authorList>
            <person name="Yin D."/>
            <person name="Schwarz E.M."/>
            <person name="Thomas C.G."/>
            <person name="Felde R.L."/>
            <person name="Korf I.F."/>
            <person name="Cutter A.D."/>
            <person name="Schartner C.M."/>
            <person name="Ralston E.J."/>
            <person name="Meyer B.J."/>
            <person name="Haag E.S."/>
        </authorList>
    </citation>
    <scope>NUCLEOTIDE SEQUENCE [LARGE SCALE GENOMIC DNA]</scope>
    <source>
        <strain evidence="3">JU1422</strain>
    </source>
</reference>
<gene>
    <name evidence="2" type="primary">Cnig_chr_V.g19078</name>
    <name evidence="2" type="ORF">B9Z55_019078</name>
</gene>
<name>A0A2G5TGX6_9PELO</name>
<feature type="region of interest" description="Disordered" evidence="1">
    <location>
        <begin position="32"/>
        <end position="60"/>
    </location>
</feature>
<evidence type="ECO:0000313" key="3">
    <source>
        <dbReference type="Proteomes" id="UP000230233"/>
    </source>
</evidence>
<dbReference type="EMBL" id="PDUG01000005">
    <property type="protein sequence ID" value="PIC26529.1"/>
    <property type="molecule type" value="Genomic_DNA"/>
</dbReference>
<sequence>MVTTSGGVGGVYPANNGITQVSLIHSSDSVRTVSTGPIYRPTSSMSSAIKKSSHTTTPAPFVPTSQRVSFLLSERLPGTNKTKKITLWRRSVLFEKKIEKKTR</sequence>
<dbReference type="STRING" id="1611254.A0A2G5TGX6"/>
<evidence type="ECO:0000313" key="2">
    <source>
        <dbReference type="EMBL" id="PIC26529.1"/>
    </source>
</evidence>
<accession>A0A2G5TGX6</accession>
<dbReference type="Proteomes" id="UP000230233">
    <property type="component" value="Chromosome V"/>
</dbReference>
<keyword evidence="3" id="KW-1185">Reference proteome</keyword>